<proteinExistence type="predicted"/>
<feature type="compositionally biased region" description="Low complexity" evidence="3">
    <location>
        <begin position="1348"/>
        <end position="1361"/>
    </location>
</feature>
<dbReference type="PROSITE" id="PS50003">
    <property type="entry name" value="PH_DOMAIN"/>
    <property type="match status" value="1"/>
</dbReference>
<dbReference type="GO" id="GO:0005886">
    <property type="term" value="C:plasma membrane"/>
    <property type="evidence" value="ECO:0007669"/>
    <property type="project" value="TreeGrafter"/>
</dbReference>
<dbReference type="Pfam" id="PF00621">
    <property type="entry name" value="RhoGEF"/>
    <property type="match status" value="1"/>
</dbReference>
<dbReference type="InterPro" id="IPR023578">
    <property type="entry name" value="Ras_GEF_dom_sf"/>
</dbReference>
<dbReference type="Gene3D" id="2.30.29.30">
    <property type="entry name" value="Pleckstrin-homology domain (PH domain)/Phosphotyrosine-binding domain (PTB)"/>
    <property type="match status" value="1"/>
</dbReference>
<feature type="region of interest" description="Disordered" evidence="3">
    <location>
        <begin position="1145"/>
        <end position="1377"/>
    </location>
</feature>
<dbReference type="InterPro" id="IPR009072">
    <property type="entry name" value="Histone-fold"/>
</dbReference>
<dbReference type="SUPFAM" id="SSF48366">
    <property type="entry name" value="Ras GEF"/>
    <property type="match status" value="1"/>
</dbReference>
<evidence type="ECO:0000256" key="1">
    <source>
        <dbReference type="ARBA" id="ARBA00022658"/>
    </source>
</evidence>
<feature type="compositionally biased region" description="Polar residues" evidence="3">
    <location>
        <begin position="1228"/>
        <end position="1237"/>
    </location>
</feature>
<dbReference type="GO" id="GO:0005085">
    <property type="term" value="F:guanyl-nucleotide exchange factor activity"/>
    <property type="evidence" value="ECO:0007669"/>
    <property type="project" value="UniProtKB-KW"/>
</dbReference>
<dbReference type="PROSITE" id="PS50009">
    <property type="entry name" value="RASGEF_CAT"/>
    <property type="match status" value="1"/>
</dbReference>
<dbReference type="Gene3D" id="1.10.840.10">
    <property type="entry name" value="Ras guanine-nucleotide exchange factors catalytic domain"/>
    <property type="match status" value="1"/>
</dbReference>
<dbReference type="CDD" id="cd00155">
    <property type="entry name" value="RasGEF"/>
    <property type="match status" value="1"/>
</dbReference>
<dbReference type="InterPro" id="IPR002119">
    <property type="entry name" value="Histone_H2A"/>
</dbReference>
<dbReference type="Gene3D" id="1.10.20.10">
    <property type="entry name" value="Histone, subunit A"/>
    <property type="match status" value="1"/>
</dbReference>
<evidence type="ECO:0000256" key="2">
    <source>
        <dbReference type="PROSITE-ProRule" id="PRU00168"/>
    </source>
</evidence>
<feature type="compositionally biased region" description="Pro residues" evidence="3">
    <location>
        <begin position="1197"/>
        <end position="1212"/>
    </location>
</feature>
<dbReference type="GO" id="GO:0030527">
    <property type="term" value="F:structural constituent of chromatin"/>
    <property type="evidence" value="ECO:0007669"/>
    <property type="project" value="InterPro"/>
</dbReference>
<feature type="non-terminal residue" evidence="8">
    <location>
        <position position="1"/>
    </location>
</feature>
<dbReference type="Gene3D" id="1.20.900.10">
    <property type="entry name" value="Dbl homology (DH) domain"/>
    <property type="match status" value="1"/>
</dbReference>
<dbReference type="GO" id="GO:0000786">
    <property type="term" value="C:nucleosome"/>
    <property type="evidence" value="ECO:0007669"/>
    <property type="project" value="InterPro"/>
</dbReference>
<dbReference type="PANTHER" id="PTHR23113:SF363">
    <property type="entry name" value="PROTEIN SON OF SEVENLESS"/>
    <property type="match status" value="1"/>
</dbReference>
<dbReference type="InterPro" id="IPR008937">
    <property type="entry name" value="Ras-like_GEF"/>
</dbReference>
<feature type="compositionally biased region" description="Low complexity" evidence="3">
    <location>
        <begin position="1145"/>
        <end position="1177"/>
    </location>
</feature>
<evidence type="ECO:0000259" key="7">
    <source>
        <dbReference type="PROSITE" id="PS50212"/>
    </source>
</evidence>
<dbReference type="Pfam" id="PF00617">
    <property type="entry name" value="RasGEF"/>
    <property type="match status" value="1"/>
</dbReference>
<feature type="domain" description="Ras-GEF" evidence="5">
    <location>
        <begin position="805"/>
        <end position="1042"/>
    </location>
</feature>
<feature type="compositionally biased region" description="Low complexity" evidence="3">
    <location>
        <begin position="1272"/>
        <end position="1319"/>
    </location>
</feature>
<dbReference type="GO" id="GO:0007265">
    <property type="term" value="P:Ras protein signal transduction"/>
    <property type="evidence" value="ECO:0007669"/>
    <property type="project" value="TreeGrafter"/>
</dbReference>
<sequence length="1377" mass="156652">EKRRIKKKENKKERKRFTIIEISMSISSRDEENNYDWRGNCGKWRGLLSSSLSRVLYQVHPTLMAQGEALDYVEGLILRLLAMLTTKPTPITVSDVSDRVSRTFPTPIDKWALNEAQGALSRGRKRANLVLPLDKIHSLLSKEVLVNKIDDGVTLFIVAVLEYISADILKLAGNYVKNIRHVQISCQDIKVAMCADKVLMDMFYQDEVLTFNDDELANKQAAQTYDEVVKDLIMDEKQYLRDLHMITKVFRELFQTHNIGTQWEFDQIFSNITDITELTMTLTGSLEDTLEMTEEGNVSAVGSCFEELAEAEEFDVYDKYSTDVLSESCRSTLDSLVSKPEVCEALLSSGHGFREAVKFYLPKLLLGPVYHCFHYFIYIEQLMKLTPSKEERDILKQVTAMLSPLHMKLSSVVQSVGSTTKRKPGDIFHKYGPCRMSRQQSLFKLNQLQHSIVGWEGKEISSNSSELVCEGKLKILDGRRKLTERYIFLCDGLIIICKHITKRTSISGSQPEYRFVKRYLIRRMDIYDREDDDTFRHTFELEPRDQPRIVFKAESAEEKNNWMAALVMLNTKSMLERTLDLILFNEEKKHPLKFPPSHLYKFLEPNSPQNIVFEQTAKTSGVPLIKGATLIKLIERLTYHVYADPMFMKTFLTTYRSFSNPNELLDLLIDRFHIPDPEFSSDSESESEEKSSKIRNALEMKRFRREYSQPVQFRVLNVLKHWVDQHFYDFEQDLELLHKLTSFLDQIAGKSMKKWVECISKIVQRRLSNEESNKGITFDFDRSPPPVEEFIKSPDPDWPKIMTYHPIEIARQLTLLEFSYYRAVKPSELVDQAWTREDKDKRSPNLLRMVRHTTNFTRTLEKLIVETENIEERGCLVQRILEIMLVLQEHNNFNGVLAITSALNSSAVHRLQLTKDKVANHLLKSLEEASSYIEDHFKIYWEKLRSINPPCVPFFGQYQTNILFLEEGNLDFLPPHSLINFSKRRKVAEIISEIQQYQNQPYCLSEVKKLKDYLENLEPFPELCEKEITDHLWQHSITIEPRVMDAAAKKKVYEGKIRWKGLTLRSPGIKPKNLPGKNHPNPLPKIRTHSVRSGGDAEDPSPITSPVYQSPASGPSTPTTSPPDSDPIKIPVILPSPIVTNISTGGSVSTSLSSSNSNTTNATTNNSSSNTTPLVVSKPPPLPPKPSKSTIITSDIPPLPPRDSSSPPPIPPRLISRSPLMDPVLPRRNSSSTQSPPTIVPRRHSGMTGAQSTGRYPAPPPLNLRAGSEGTSPNSSPLWCQSSSPCWSSGSSTSHSQNPRSCQQQQPSSSSSSTTTTTNRHQHSQPQITSSLLSDNRNHSDSHFTFDSSLSGPPSSSISHPNGTPQLPPRPPPYKFI</sequence>
<dbReference type="CDD" id="cd22914">
    <property type="entry name" value="HFD_SOS1_rpt1"/>
    <property type="match status" value="1"/>
</dbReference>
<dbReference type="InterPro" id="IPR035899">
    <property type="entry name" value="DBL_dom_sf"/>
</dbReference>
<dbReference type="InterPro" id="IPR011993">
    <property type="entry name" value="PH-like_dom_sf"/>
</dbReference>
<evidence type="ECO:0000259" key="4">
    <source>
        <dbReference type="PROSITE" id="PS50003"/>
    </source>
</evidence>
<keyword evidence="1 2" id="KW-0344">Guanine-nucleotide releasing factor</keyword>
<dbReference type="InterPro" id="IPR000651">
    <property type="entry name" value="Ras-like_Gua-exchang_fac_N"/>
</dbReference>
<accession>A0A0K2TPT3</accession>
<dbReference type="EMBL" id="HACA01010682">
    <property type="protein sequence ID" value="CDW28043.1"/>
    <property type="molecule type" value="Transcribed_RNA"/>
</dbReference>
<protein>
    <submittedName>
        <fullName evidence="8">Uncharacterized protein</fullName>
    </submittedName>
</protein>
<dbReference type="InterPro" id="IPR001849">
    <property type="entry name" value="PH_domain"/>
</dbReference>
<feature type="region of interest" description="Disordered" evidence="3">
    <location>
        <begin position="1066"/>
        <end position="1131"/>
    </location>
</feature>
<dbReference type="InterPro" id="IPR001895">
    <property type="entry name" value="RASGEF_cat_dom"/>
</dbReference>
<feature type="domain" description="PH" evidence="4">
    <location>
        <begin position="466"/>
        <end position="571"/>
    </location>
</feature>
<organism evidence="8">
    <name type="scientific">Lepeophtheirus salmonis</name>
    <name type="common">Salmon louse</name>
    <name type="synonym">Caligus salmonis</name>
    <dbReference type="NCBI Taxonomy" id="72036"/>
    <lineage>
        <taxon>Eukaryota</taxon>
        <taxon>Metazoa</taxon>
        <taxon>Ecdysozoa</taxon>
        <taxon>Arthropoda</taxon>
        <taxon>Crustacea</taxon>
        <taxon>Multicrustacea</taxon>
        <taxon>Hexanauplia</taxon>
        <taxon>Copepoda</taxon>
        <taxon>Siphonostomatoida</taxon>
        <taxon>Caligidae</taxon>
        <taxon>Lepeophtheirus</taxon>
    </lineage>
</organism>
<dbReference type="Pfam" id="PF00618">
    <property type="entry name" value="RasGEF_N"/>
    <property type="match status" value="1"/>
</dbReference>
<dbReference type="InterPro" id="IPR055251">
    <property type="entry name" value="SOS1_NGEF_PH"/>
</dbReference>
<dbReference type="SMART" id="SM00147">
    <property type="entry name" value="RasGEF"/>
    <property type="match status" value="1"/>
</dbReference>
<dbReference type="SMART" id="SM00325">
    <property type="entry name" value="RhoGEF"/>
    <property type="match status" value="1"/>
</dbReference>
<dbReference type="InterPro" id="IPR036964">
    <property type="entry name" value="RASGEF_cat_dom_sf"/>
</dbReference>
<dbReference type="SMART" id="SM00229">
    <property type="entry name" value="RasGEFN"/>
    <property type="match status" value="1"/>
</dbReference>
<dbReference type="GO" id="GO:0003677">
    <property type="term" value="F:DNA binding"/>
    <property type="evidence" value="ECO:0007669"/>
    <property type="project" value="InterPro"/>
</dbReference>
<feature type="domain" description="DH" evidence="6">
    <location>
        <begin position="224"/>
        <end position="412"/>
    </location>
</feature>
<dbReference type="PROSITE" id="PS50212">
    <property type="entry name" value="RASGEF_NTER"/>
    <property type="match status" value="1"/>
</dbReference>
<feature type="compositionally biased region" description="Pro residues" evidence="3">
    <location>
        <begin position="1366"/>
        <end position="1377"/>
    </location>
</feature>
<dbReference type="PRINTS" id="PR00620">
    <property type="entry name" value="HISTONEH2A"/>
</dbReference>
<dbReference type="SUPFAM" id="SSF47113">
    <property type="entry name" value="Histone-fold"/>
    <property type="match status" value="1"/>
</dbReference>
<dbReference type="SMART" id="SM00233">
    <property type="entry name" value="PH"/>
    <property type="match status" value="1"/>
</dbReference>
<dbReference type="SUPFAM" id="SSF48065">
    <property type="entry name" value="DBL homology domain (DH-domain)"/>
    <property type="match status" value="1"/>
</dbReference>
<reference evidence="8" key="1">
    <citation type="submission" date="2014-05" db="EMBL/GenBank/DDBJ databases">
        <authorList>
            <person name="Chronopoulou M."/>
        </authorList>
    </citation>
    <scope>NUCLEOTIDE SEQUENCE</scope>
    <source>
        <tissue evidence="8">Whole organism</tissue>
    </source>
</reference>
<dbReference type="Pfam" id="PF22697">
    <property type="entry name" value="SOS1_NGEF_PH"/>
    <property type="match status" value="1"/>
</dbReference>
<dbReference type="InterPro" id="IPR000219">
    <property type="entry name" value="DH_dom"/>
</dbReference>
<dbReference type="SUPFAM" id="SSF50729">
    <property type="entry name" value="PH domain-like"/>
    <property type="match status" value="1"/>
</dbReference>
<evidence type="ECO:0000259" key="5">
    <source>
        <dbReference type="PROSITE" id="PS50009"/>
    </source>
</evidence>
<feature type="compositionally biased region" description="Low complexity" evidence="3">
    <location>
        <begin position="1110"/>
        <end position="1119"/>
    </location>
</feature>
<evidence type="ECO:0000313" key="8">
    <source>
        <dbReference type="EMBL" id="CDW28043.1"/>
    </source>
</evidence>
<dbReference type="GO" id="GO:0046982">
    <property type="term" value="F:protein heterodimerization activity"/>
    <property type="evidence" value="ECO:0007669"/>
    <property type="project" value="InterPro"/>
</dbReference>
<dbReference type="FunFam" id="1.10.20.10:FF:000029">
    <property type="entry name" value="son of sevenless homolog 1 isoform X1"/>
    <property type="match status" value="1"/>
</dbReference>
<dbReference type="PROSITE" id="PS50010">
    <property type="entry name" value="DH_2"/>
    <property type="match status" value="1"/>
</dbReference>
<feature type="compositionally biased region" description="Polar residues" evidence="3">
    <location>
        <begin position="1326"/>
        <end position="1335"/>
    </location>
</feature>
<dbReference type="CDD" id="cd22915">
    <property type="entry name" value="HFD_SOS1_rpt2"/>
    <property type="match status" value="1"/>
</dbReference>
<evidence type="ECO:0000259" key="6">
    <source>
        <dbReference type="PROSITE" id="PS50010"/>
    </source>
</evidence>
<dbReference type="CDD" id="cd06224">
    <property type="entry name" value="REM"/>
    <property type="match status" value="1"/>
</dbReference>
<dbReference type="PANTHER" id="PTHR23113">
    <property type="entry name" value="GUANINE NUCLEOTIDE EXCHANGE FACTOR"/>
    <property type="match status" value="1"/>
</dbReference>
<evidence type="ECO:0000256" key="3">
    <source>
        <dbReference type="SAM" id="MobiDB-lite"/>
    </source>
</evidence>
<dbReference type="Gene3D" id="6.10.250.3060">
    <property type="match status" value="1"/>
</dbReference>
<dbReference type="OrthoDB" id="546434at2759"/>
<feature type="domain" description="N-terminal Ras-GEF" evidence="7">
    <location>
        <begin position="621"/>
        <end position="767"/>
    </location>
</feature>
<name>A0A0K2TPT3_LEPSM</name>
<feature type="compositionally biased region" description="Low complexity" evidence="3">
    <location>
        <begin position="1187"/>
        <end position="1196"/>
    </location>
</feature>
<dbReference type="Gene3D" id="1.20.870.10">
    <property type="entry name" value="Son of sevenless (SoS) protein Chain: S domain 1"/>
    <property type="match status" value="1"/>
</dbReference>